<protein>
    <submittedName>
        <fullName evidence="2">Uncharacterized protein</fullName>
    </submittedName>
</protein>
<gene>
    <name evidence="2" type="ORF">ATANTOWER_030056</name>
</gene>
<evidence type="ECO:0000256" key="1">
    <source>
        <dbReference type="SAM" id="MobiDB-lite"/>
    </source>
</evidence>
<proteinExistence type="predicted"/>
<name>A0ABU7BAJ7_9TELE</name>
<evidence type="ECO:0000313" key="2">
    <source>
        <dbReference type="EMBL" id="MED6247100.1"/>
    </source>
</evidence>
<evidence type="ECO:0000313" key="3">
    <source>
        <dbReference type="Proteomes" id="UP001345963"/>
    </source>
</evidence>
<organism evidence="2 3">
    <name type="scientific">Ataeniobius toweri</name>
    <dbReference type="NCBI Taxonomy" id="208326"/>
    <lineage>
        <taxon>Eukaryota</taxon>
        <taxon>Metazoa</taxon>
        <taxon>Chordata</taxon>
        <taxon>Craniata</taxon>
        <taxon>Vertebrata</taxon>
        <taxon>Euteleostomi</taxon>
        <taxon>Actinopterygii</taxon>
        <taxon>Neopterygii</taxon>
        <taxon>Teleostei</taxon>
        <taxon>Neoteleostei</taxon>
        <taxon>Acanthomorphata</taxon>
        <taxon>Ovalentaria</taxon>
        <taxon>Atherinomorphae</taxon>
        <taxon>Cyprinodontiformes</taxon>
        <taxon>Goodeidae</taxon>
        <taxon>Ataeniobius</taxon>
    </lineage>
</organism>
<sequence length="106" mass="12284">MGYQDTGQYSQSSQNDTNPETGRTSNLFRALDPETYGPMKTLWDPEPGQMRWQNNKVEKNQSKRLQNVPGRPRTETELYCFAAEYLTDVFLFSVITSSCLYVVLRF</sequence>
<keyword evidence="3" id="KW-1185">Reference proteome</keyword>
<accession>A0ABU7BAJ7</accession>
<feature type="region of interest" description="Disordered" evidence="1">
    <location>
        <begin position="1"/>
        <end position="30"/>
    </location>
</feature>
<comment type="caution">
    <text evidence="2">The sequence shown here is derived from an EMBL/GenBank/DDBJ whole genome shotgun (WGS) entry which is preliminary data.</text>
</comment>
<dbReference type="Proteomes" id="UP001345963">
    <property type="component" value="Unassembled WGS sequence"/>
</dbReference>
<dbReference type="EMBL" id="JAHUTI010047291">
    <property type="protein sequence ID" value="MED6247100.1"/>
    <property type="molecule type" value="Genomic_DNA"/>
</dbReference>
<reference evidence="2 3" key="1">
    <citation type="submission" date="2021-07" db="EMBL/GenBank/DDBJ databases">
        <authorList>
            <person name="Palmer J.M."/>
        </authorList>
    </citation>
    <scope>NUCLEOTIDE SEQUENCE [LARGE SCALE GENOMIC DNA]</scope>
    <source>
        <strain evidence="2 3">AT_MEX2019</strain>
        <tissue evidence="2">Muscle</tissue>
    </source>
</reference>
<feature type="compositionally biased region" description="Polar residues" evidence="1">
    <location>
        <begin position="1"/>
        <end position="27"/>
    </location>
</feature>